<evidence type="ECO:0000256" key="1">
    <source>
        <dbReference type="SAM" id="Coils"/>
    </source>
</evidence>
<accession>A0A6G3TTR5</accession>
<feature type="coiled-coil region" evidence="1">
    <location>
        <begin position="45"/>
        <end position="72"/>
    </location>
</feature>
<reference evidence="4 5" key="1">
    <citation type="submission" date="2020-01" db="EMBL/GenBank/DDBJ databases">
        <title>Insect and environment-associated Actinomycetes.</title>
        <authorList>
            <person name="Currrie C."/>
            <person name="Chevrette M."/>
            <person name="Carlson C."/>
            <person name="Stubbendieck R."/>
            <person name="Wendt-Pienkowski E."/>
        </authorList>
    </citation>
    <scope>NUCLEOTIDE SEQUENCE [LARGE SCALE GENOMIC DNA]</scope>
    <source>
        <strain evidence="4 5">SID7739</strain>
    </source>
</reference>
<name>A0A6G3TTR5_9ACTN</name>
<keyword evidence="1" id="KW-0175">Coiled coil</keyword>
<sequence>MFRIVRTRTLATLHEECARVESFETEALSLRSDLEAQEQGFLAVIRQTSQERDAARAEAEAARSQVEAALAQVLLDAEDRVALRALLRTARKQAKALDRVFVLFRYGALHSIHASMDAAEIAAEAEGAPRSGWTAQAPGAASPPADQVAWRVQPLKLGGAE</sequence>
<comment type="caution">
    <text evidence="4">The sequence shown here is derived from an EMBL/GenBank/DDBJ whole genome shotgun (WGS) entry which is preliminary data.</text>
</comment>
<evidence type="ECO:0000313" key="2">
    <source>
        <dbReference type="EMBL" id="NEC32221.1"/>
    </source>
</evidence>
<evidence type="ECO:0000313" key="4">
    <source>
        <dbReference type="EMBL" id="NEC40127.1"/>
    </source>
</evidence>
<dbReference type="EMBL" id="JAAGMQ010000100">
    <property type="protein sequence ID" value="NEC32221.1"/>
    <property type="molecule type" value="Genomic_DNA"/>
</dbReference>
<evidence type="ECO:0000313" key="5">
    <source>
        <dbReference type="Proteomes" id="UP000475666"/>
    </source>
</evidence>
<protein>
    <submittedName>
        <fullName evidence="4">Uncharacterized protein</fullName>
    </submittedName>
</protein>
<dbReference type="Proteomes" id="UP000475666">
    <property type="component" value="Unassembled WGS sequence"/>
</dbReference>
<organism evidence="4 5">
    <name type="scientific">Streptomyces rubrogriseus</name>
    <dbReference type="NCBI Taxonomy" id="194673"/>
    <lineage>
        <taxon>Bacteria</taxon>
        <taxon>Bacillati</taxon>
        <taxon>Actinomycetota</taxon>
        <taxon>Actinomycetes</taxon>
        <taxon>Kitasatosporales</taxon>
        <taxon>Streptomycetaceae</taxon>
        <taxon>Streptomyces</taxon>
        <taxon>Streptomyces violaceoruber group</taxon>
    </lineage>
</organism>
<dbReference type="EMBL" id="JAAGMQ010001316">
    <property type="protein sequence ID" value="NEC40127.1"/>
    <property type="molecule type" value="Genomic_DNA"/>
</dbReference>
<dbReference type="RefSeq" id="WP_164270766.1">
    <property type="nucleotide sequence ID" value="NZ_JAAGMQ010000100.1"/>
</dbReference>
<proteinExistence type="predicted"/>
<evidence type="ECO:0000313" key="3">
    <source>
        <dbReference type="EMBL" id="NEC39040.1"/>
    </source>
</evidence>
<dbReference type="AlphaFoldDB" id="A0A6G3TTR5"/>
<gene>
    <name evidence="2" type="ORF">G3I66_03350</name>
    <name evidence="3" type="ORF">G3I66_38670</name>
    <name evidence="4" type="ORF">G3I66_44420</name>
</gene>
<dbReference type="EMBL" id="JAAGMQ010001143">
    <property type="protein sequence ID" value="NEC39040.1"/>
    <property type="molecule type" value="Genomic_DNA"/>
</dbReference>